<reference evidence="1" key="1">
    <citation type="submission" date="2021-03" db="EMBL/GenBank/DDBJ databases">
        <title>Evolutionary priming and transition to the ectomycorrhizal habit in an iconic lineage of mushroom-forming fungi: is preadaptation a requirement?</title>
        <authorList>
            <consortium name="DOE Joint Genome Institute"/>
            <person name="Looney B.P."/>
            <person name="Miyauchi S."/>
            <person name="Morin E."/>
            <person name="Drula E."/>
            <person name="Courty P.E."/>
            <person name="Chicoki N."/>
            <person name="Fauchery L."/>
            <person name="Kohler A."/>
            <person name="Kuo A."/>
            <person name="LaButti K."/>
            <person name="Pangilinan J."/>
            <person name="Lipzen A."/>
            <person name="Riley R."/>
            <person name="Andreopoulos W."/>
            <person name="He G."/>
            <person name="Johnson J."/>
            <person name="Barry K.W."/>
            <person name="Grigoriev I.V."/>
            <person name="Nagy L."/>
            <person name="Hibbett D."/>
            <person name="Henrissat B."/>
            <person name="Matheny P.B."/>
            <person name="Labbe J."/>
            <person name="Martin A.F."/>
        </authorList>
    </citation>
    <scope>NUCLEOTIDE SEQUENCE</scope>
    <source>
        <strain evidence="1">BPL698</strain>
    </source>
</reference>
<sequence length="210" mass="23801">MTTIRMQNIPLGTHKRQLLRKCLNMNFPDWMNQDELVKDFLGFSQEVVLSSTLEVSPDNSNTMTGTITLRSMSEVQKLLKIDKFSLSASSFPVESTLRVAIDTHFHGLTVVAGGDNRKLDIIAIHGLNGHAFDSWTVDNVMWLRDLLPKQVPDARVLLYGYNANVIKDASRARIQEHARLFIRCLQGLEEIQKRRVIFICHSLGGLVLKQ</sequence>
<dbReference type="Proteomes" id="UP001207468">
    <property type="component" value="Unassembled WGS sequence"/>
</dbReference>
<keyword evidence="2" id="KW-1185">Reference proteome</keyword>
<name>A0ACC0U6K6_9AGAM</name>
<organism evidence="1 2">
    <name type="scientific">Russula earlei</name>
    <dbReference type="NCBI Taxonomy" id="71964"/>
    <lineage>
        <taxon>Eukaryota</taxon>
        <taxon>Fungi</taxon>
        <taxon>Dikarya</taxon>
        <taxon>Basidiomycota</taxon>
        <taxon>Agaricomycotina</taxon>
        <taxon>Agaricomycetes</taxon>
        <taxon>Russulales</taxon>
        <taxon>Russulaceae</taxon>
        <taxon>Russula</taxon>
    </lineage>
</organism>
<comment type="caution">
    <text evidence="1">The sequence shown here is derived from an EMBL/GenBank/DDBJ whole genome shotgun (WGS) entry which is preliminary data.</text>
</comment>
<evidence type="ECO:0000313" key="2">
    <source>
        <dbReference type="Proteomes" id="UP001207468"/>
    </source>
</evidence>
<accession>A0ACC0U6K6</accession>
<protein>
    <submittedName>
        <fullName evidence="1">Uncharacterized protein</fullName>
    </submittedName>
</protein>
<dbReference type="EMBL" id="JAGFNK010000167">
    <property type="protein sequence ID" value="KAI9462633.1"/>
    <property type="molecule type" value="Genomic_DNA"/>
</dbReference>
<proteinExistence type="predicted"/>
<evidence type="ECO:0000313" key="1">
    <source>
        <dbReference type="EMBL" id="KAI9462633.1"/>
    </source>
</evidence>
<gene>
    <name evidence="1" type="ORF">F5148DRAFT_218652</name>
</gene>